<keyword evidence="3" id="KW-1185">Reference proteome</keyword>
<dbReference type="AlphaFoldDB" id="A0AAD1XQG3"/>
<dbReference type="InterPro" id="IPR003959">
    <property type="entry name" value="ATPase_AAA_core"/>
</dbReference>
<dbReference type="Gene3D" id="1.10.8.60">
    <property type="match status" value="1"/>
</dbReference>
<evidence type="ECO:0000313" key="3">
    <source>
        <dbReference type="Proteomes" id="UP001295684"/>
    </source>
</evidence>
<comment type="caution">
    <text evidence="2">The sequence shown here is derived from an EMBL/GenBank/DDBJ whole genome shotgun (WGS) entry which is preliminary data.</text>
</comment>
<dbReference type="Proteomes" id="UP001295684">
    <property type="component" value="Unassembled WGS sequence"/>
</dbReference>
<dbReference type="GO" id="GO:0007033">
    <property type="term" value="P:vacuole organization"/>
    <property type="evidence" value="ECO:0007669"/>
    <property type="project" value="TreeGrafter"/>
</dbReference>
<accession>A0AAD1XQG3</accession>
<protein>
    <recommendedName>
        <fullName evidence="1">AAA+ ATPase domain-containing protein</fullName>
    </recommendedName>
</protein>
<feature type="domain" description="AAA+ ATPase" evidence="1">
    <location>
        <begin position="64"/>
        <end position="199"/>
    </location>
</feature>
<dbReference type="InterPro" id="IPR027417">
    <property type="entry name" value="P-loop_NTPase"/>
</dbReference>
<dbReference type="InterPro" id="IPR050304">
    <property type="entry name" value="MT-severing_AAA_ATPase"/>
</dbReference>
<name>A0AAD1XQG3_EUPCR</name>
<dbReference type="PANTHER" id="PTHR23074">
    <property type="entry name" value="AAA DOMAIN-CONTAINING"/>
    <property type="match status" value="1"/>
</dbReference>
<dbReference type="Gene3D" id="3.40.50.300">
    <property type="entry name" value="P-loop containing nucleotide triphosphate hydrolases"/>
    <property type="match status" value="1"/>
</dbReference>
<proteinExistence type="predicted"/>
<dbReference type="SMART" id="SM00382">
    <property type="entry name" value="AAA"/>
    <property type="match status" value="1"/>
</dbReference>
<organism evidence="2 3">
    <name type="scientific">Euplotes crassus</name>
    <dbReference type="NCBI Taxonomy" id="5936"/>
    <lineage>
        <taxon>Eukaryota</taxon>
        <taxon>Sar</taxon>
        <taxon>Alveolata</taxon>
        <taxon>Ciliophora</taxon>
        <taxon>Intramacronucleata</taxon>
        <taxon>Spirotrichea</taxon>
        <taxon>Hypotrichia</taxon>
        <taxon>Euplotida</taxon>
        <taxon>Euplotidae</taxon>
        <taxon>Moneuplotes</taxon>
    </lineage>
</organism>
<dbReference type="GO" id="GO:0005524">
    <property type="term" value="F:ATP binding"/>
    <property type="evidence" value="ECO:0007669"/>
    <property type="project" value="InterPro"/>
</dbReference>
<reference evidence="2" key="1">
    <citation type="submission" date="2023-07" db="EMBL/GenBank/DDBJ databases">
        <authorList>
            <consortium name="AG Swart"/>
            <person name="Singh M."/>
            <person name="Singh A."/>
            <person name="Seah K."/>
            <person name="Emmerich C."/>
        </authorList>
    </citation>
    <scope>NUCLEOTIDE SEQUENCE</scope>
    <source>
        <strain evidence="2">DP1</strain>
    </source>
</reference>
<evidence type="ECO:0000259" key="1">
    <source>
        <dbReference type="SMART" id="SM00382"/>
    </source>
</evidence>
<sequence length="304" mass="35342">MEKEPDDEENKEVIDHWRISEKLQSDEKCSHKFIIGNHKAKQYLCEGIMLPFRYPQFFVSLRSPTKSYLLFGPKGSGKEFIIDMIAQDSNAKVETIDFSDIKWEETRIENNKILIEVIDNIFNDSCKENQKIIWLKNIDNLKPGADYYSRALMTTLLLNFSNISLKNSLAVIATSEAPWGINPSIRRRLDKRIYCKLPGRQDRLEMLQSNILGFESLFTEEEISQICELTEGFGFSDLDGLIESIIKYPLSHLTQDPMIFEVAIEQLDIPKISLDEVQKYIEAVTPPTFDDSKFEKWREDFTDF</sequence>
<gene>
    <name evidence="2" type="ORF">ECRASSUSDP1_LOCUS18394</name>
</gene>
<evidence type="ECO:0000313" key="2">
    <source>
        <dbReference type="EMBL" id="CAI2377013.1"/>
    </source>
</evidence>
<dbReference type="PANTHER" id="PTHR23074:SF83">
    <property type="entry name" value="VACUOLAR PROTEIN SORTING-ASSOCIATED PROTEIN 4A"/>
    <property type="match status" value="1"/>
</dbReference>
<dbReference type="GO" id="GO:0016887">
    <property type="term" value="F:ATP hydrolysis activity"/>
    <property type="evidence" value="ECO:0007669"/>
    <property type="project" value="InterPro"/>
</dbReference>
<dbReference type="SUPFAM" id="SSF52540">
    <property type="entry name" value="P-loop containing nucleoside triphosphate hydrolases"/>
    <property type="match status" value="1"/>
</dbReference>
<dbReference type="Pfam" id="PF00004">
    <property type="entry name" value="AAA"/>
    <property type="match status" value="1"/>
</dbReference>
<dbReference type="EMBL" id="CAMPGE010018611">
    <property type="protein sequence ID" value="CAI2377013.1"/>
    <property type="molecule type" value="Genomic_DNA"/>
</dbReference>
<dbReference type="GO" id="GO:0016197">
    <property type="term" value="P:endosomal transport"/>
    <property type="evidence" value="ECO:0007669"/>
    <property type="project" value="TreeGrafter"/>
</dbReference>
<dbReference type="InterPro" id="IPR003593">
    <property type="entry name" value="AAA+_ATPase"/>
</dbReference>